<reference evidence="1" key="1">
    <citation type="journal article" date="2019" name="bioRxiv">
        <title>The Genome of the Zebra Mussel, Dreissena polymorpha: A Resource for Invasive Species Research.</title>
        <authorList>
            <person name="McCartney M.A."/>
            <person name="Auch B."/>
            <person name="Kono T."/>
            <person name="Mallez S."/>
            <person name="Zhang Y."/>
            <person name="Obille A."/>
            <person name="Becker A."/>
            <person name="Abrahante J.E."/>
            <person name="Garbe J."/>
            <person name="Badalamenti J.P."/>
            <person name="Herman A."/>
            <person name="Mangelson H."/>
            <person name="Liachko I."/>
            <person name="Sullivan S."/>
            <person name="Sone E.D."/>
            <person name="Koren S."/>
            <person name="Silverstein K.A.T."/>
            <person name="Beckman K.B."/>
            <person name="Gohl D.M."/>
        </authorList>
    </citation>
    <scope>NUCLEOTIDE SEQUENCE</scope>
    <source>
        <strain evidence="1">Duluth1</strain>
        <tissue evidence="1">Whole animal</tissue>
    </source>
</reference>
<accession>A0A9D4FMP0</accession>
<dbReference type="AlphaFoldDB" id="A0A9D4FMP0"/>
<gene>
    <name evidence="1" type="ORF">DPMN_152866</name>
</gene>
<protein>
    <submittedName>
        <fullName evidence="1">Uncharacterized protein</fullName>
    </submittedName>
</protein>
<sequence>MKSIPTSYCCLVGCSNNAFCVLQCGCDTGATCAMSGTEEILKVVLFNLSHEVVRWTAA</sequence>
<dbReference type="Proteomes" id="UP000828390">
    <property type="component" value="Unassembled WGS sequence"/>
</dbReference>
<proteinExistence type="predicted"/>
<comment type="caution">
    <text evidence="1">The sequence shown here is derived from an EMBL/GenBank/DDBJ whole genome shotgun (WGS) entry which is preliminary data.</text>
</comment>
<dbReference type="EMBL" id="JAIWYP010000007">
    <property type="protein sequence ID" value="KAH3799260.1"/>
    <property type="molecule type" value="Genomic_DNA"/>
</dbReference>
<keyword evidence="2" id="KW-1185">Reference proteome</keyword>
<name>A0A9D4FMP0_DREPO</name>
<evidence type="ECO:0000313" key="2">
    <source>
        <dbReference type="Proteomes" id="UP000828390"/>
    </source>
</evidence>
<evidence type="ECO:0000313" key="1">
    <source>
        <dbReference type="EMBL" id="KAH3799260.1"/>
    </source>
</evidence>
<reference evidence="1" key="2">
    <citation type="submission" date="2020-11" db="EMBL/GenBank/DDBJ databases">
        <authorList>
            <person name="McCartney M.A."/>
            <person name="Auch B."/>
            <person name="Kono T."/>
            <person name="Mallez S."/>
            <person name="Becker A."/>
            <person name="Gohl D.M."/>
            <person name="Silverstein K.A.T."/>
            <person name="Koren S."/>
            <person name="Bechman K.B."/>
            <person name="Herman A."/>
            <person name="Abrahante J.E."/>
            <person name="Garbe J."/>
        </authorList>
    </citation>
    <scope>NUCLEOTIDE SEQUENCE</scope>
    <source>
        <strain evidence="1">Duluth1</strain>
        <tissue evidence="1">Whole animal</tissue>
    </source>
</reference>
<organism evidence="1 2">
    <name type="scientific">Dreissena polymorpha</name>
    <name type="common">Zebra mussel</name>
    <name type="synonym">Mytilus polymorpha</name>
    <dbReference type="NCBI Taxonomy" id="45954"/>
    <lineage>
        <taxon>Eukaryota</taxon>
        <taxon>Metazoa</taxon>
        <taxon>Spiralia</taxon>
        <taxon>Lophotrochozoa</taxon>
        <taxon>Mollusca</taxon>
        <taxon>Bivalvia</taxon>
        <taxon>Autobranchia</taxon>
        <taxon>Heteroconchia</taxon>
        <taxon>Euheterodonta</taxon>
        <taxon>Imparidentia</taxon>
        <taxon>Neoheterodontei</taxon>
        <taxon>Myida</taxon>
        <taxon>Dreissenoidea</taxon>
        <taxon>Dreissenidae</taxon>
        <taxon>Dreissena</taxon>
    </lineage>
</organism>